<evidence type="ECO:0000313" key="1">
    <source>
        <dbReference type="EMBL" id="MDR7376069.1"/>
    </source>
</evidence>
<protein>
    <submittedName>
        <fullName evidence="1">Uncharacterized protein</fullName>
    </submittedName>
</protein>
<proteinExistence type="predicted"/>
<name>A0ABU2C438_9BURK</name>
<evidence type="ECO:0000313" key="2">
    <source>
        <dbReference type="Proteomes" id="UP001180487"/>
    </source>
</evidence>
<dbReference type="RefSeq" id="WP_310370745.1">
    <property type="nucleotide sequence ID" value="NZ_JAVDXT010000001.1"/>
</dbReference>
<reference evidence="1 2" key="1">
    <citation type="submission" date="2023-07" db="EMBL/GenBank/DDBJ databases">
        <title>Sorghum-associated microbial communities from plants grown in Nebraska, USA.</title>
        <authorList>
            <person name="Schachtman D."/>
        </authorList>
    </citation>
    <scope>NUCLEOTIDE SEQUENCE [LARGE SCALE GENOMIC DNA]</scope>
    <source>
        <strain evidence="1 2">BE313</strain>
    </source>
</reference>
<sequence>MQLSSSKTWFKMEGASAQALRILADVVTAGLPQEYLDLLAYSNGGEGQVIHISDDCLNVRHSQLGQHTA</sequence>
<dbReference type="EMBL" id="JAVDXT010000001">
    <property type="protein sequence ID" value="MDR7376069.1"/>
    <property type="molecule type" value="Genomic_DNA"/>
</dbReference>
<organism evidence="1 2">
    <name type="scientific">Rhodoferax ferrireducens</name>
    <dbReference type="NCBI Taxonomy" id="192843"/>
    <lineage>
        <taxon>Bacteria</taxon>
        <taxon>Pseudomonadati</taxon>
        <taxon>Pseudomonadota</taxon>
        <taxon>Betaproteobacteria</taxon>
        <taxon>Burkholderiales</taxon>
        <taxon>Comamonadaceae</taxon>
        <taxon>Rhodoferax</taxon>
    </lineage>
</organism>
<accession>A0ABU2C438</accession>
<gene>
    <name evidence="1" type="ORF">J2X19_000727</name>
</gene>
<keyword evidence="2" id="KW-1185">Reference proteome</keyword>
<comment type="caution">
    <text evidence="1">The sequence shown here is derived from an EMBL/GenBank/DDBJ whole genome shotgun (WGS) entry which is preliminary data.</text>
</comment>
<dbReference type="Proteomes" id="UP001180487">
    <property type="component" value="Unassembled WGS sequence"/>
</dbReference>